<accession>A0A1S3LAA9</accession>
<evidence type="ECO:0000256" key="1">
    <source>
        <dbReference type="SAM" id="MobiDB-lite"/>
    </source>
</evidence>
<organism evidence="2 3">
    <name type="scientific">Salmo salar</name>
    <name type="common">Atlantic salmon</name>
    <dbReference type="NCBI Taxonomy" id="8030"/>
    <lineage>
        <taxon>Eukaryota</taxon>
        <taxon>Metazoa</taxon>
        <taxon>Chordata</taxon>
        <taxon>Craniata</taxon>
        <taxon>Vertebrata</taxon>
        <taxon>Euteleostomi</taxon>
        <taxon>Actinopterygii</taxon>
        <taxon>Neopterygii</taxon>
        <taxon>Teleostei</taxon>
        <taxon>Protacanthopterygii</taxon>
        <taxon>Salmoniformes</taxon>
        <taxon>Salmonidae</taxon>
        <taxon>Salmoninae</taxon>
        <taxon>Salmo</taxon>
    </lineage>
</organism>
<evidence type="ECO:0000313" key="2">
    <source>
        <dbReference type="Proteomes" id="UP001652741"/>
    </source>
</evidence>
<reference evidence="3" key="1">
    <citation type="submission" date="2025-08" db="UniProtKB">
        <authorList>
            <consortium name="RefSeq"/>
        </authorList>
    </citation>
    <scope>IDENTIFICATION</scope>
</reference>
<feature type="region of interest" description="Disordered" evidence="1">
    <location>
        <begin position="60"/>
        <end position="118"/>
    </location>
</feature>
<sequence>MCSSKDAKARCRIWIFYLNVFSLVFVEPPATGHVHFIRTVFQNRERREYRQYQLIRGGSQRGMVMQSSKMPPPPAQTQPLAQKSAGNTKRPDKAIYIPKAARDRQRDSGGSLHTPPAGVDLDLPLLTLSWTSSGSTSSGCTSSGCTSSGCTSHPESCCSCPCSSHTTEGTPSETPSTTNQDSVPSITSSAGQEDDFIRFSAEEPCPWPPAWDQTLSYFMAVTLEDQTEKEEEEEVAEEVLTEEESVCSSNMAPHQHHVSHTTPAKDAAGDAADFSQEITAHLTDVAIEHAHNDYSCFGNVWINQDEYDHVIEIYDFPAMFKTDDLLDAFADYRVYPASKGEAMDRLCGGPENGDHSPGAAARWSALTTFLTRYSRNAGLQLDDTRPDVLANNCQTSAILWLVPVFKFLLLMPL</sequence>
<dbReference type="KEGG" id="sasa:106565380"/>
<name>A0A1S3LAA9_SALSA</name>
<dbReference type="RefSeq" id="XP_013987901.2">
    <property type="nucleotide sequence ID" value="XM_014132426.2"/>
</dbReference>
<feature type="compositionally biased region" description="Polar residues" evidence="1">
    <location>
        <begin position="179"/>
        <end position="189"/>
    </location>
</feature>
<keyword evidence="2" id="KW-1185">Reference proteome</keyword>
<feature type="compositionally biased region" description="Low complexity" evidence="1">
    <location>
        <begin position="168"/>
        <end position="178"/>
    </location>
</feature>
<feature type="region of interest" description="Disordered" evidence="1">
    <location>
        <begin position="242"/>
        <end position="270"/>
    </location>
</feature>
<dbReference type="Proteomes" id="UP001652741">
    <property type="component" value="Chromosome ssa12"/>
</dbReference>
<dbReference type="PANTHER" id="PTHR21678:SF6">
    <property type="entry name" value="R3H AND COILED-COIL DOMAIN-CONTAINING PROTEIN 1"/>
    <property type="match status" value="1"/>
</dbReference>
<dbReference type="InterPro" id="IPR039884">
    <property type="entry name" value="R3HC1/R3HCL"/>
</dbReference>
<protein>
    <submittedName>
        <fullName evidence="3">Uncharacterized protein</fullName>
    </submittedName>
</protein>
<dbReference type="PANTHER" id="PTHR21678">
    <property type="entry name" value="GROWTH INHIBITION AND DIFFERENTIATION RELATED PROTEIN 88"/>
    <property type="match status" value="1"/>
</dbReference>
<gene>
    <name evidence="3" type="primary">LOC106565380</name>
</gene>
<dbReference type="GeneID" id="106565380"/>
<feature type="region of interest" description="Disordered" evidence="1">
    <location>
        <begin position="168"/>
        <end position="189"/>
    </location>
</feature>
<evidence type="ECO:0000313" key="3">
    <source>
        <dbReference type="RefSeq" id="XP_013987901.2"/>
    </source>
</evidence>
<proteinExistence type="predicted"/>
<dbReference type="AlphaFoldDB" id="A0A1S3LAA9"/>